<dbReference type="RefSeq" id="WP_135207140.1">
    <property type="nucleotide sequence ID" value="NZ_SPVF01000131.1"/>
</dbReference>
<dbReference type="OrthoDB" id="9757939at2"/>
<evidence type="ECO:0000259" key="2">
    <source>
        <dbReference type="Pfam" id="PF00754"/>
    </source>
</evidence>
<feature type="domain" description="Golvesin/Xly CBD-like" evidence="3">
    <location>
        <begin position="26"/>
        <end position="156"/>
    </location>
</feature>
<dbReference type="Pfam" id="PF25275">
    <property type="entry name" value="Golvesin_C"/>
    <property type="match status" value="1"/>
</dbReference>
<dbReference type="InterPro" id="IPR000421">
    <property type="entry name" value="FA58C"/>
</dbReference>
<feature type="domain" description="F5/8 type C" evidence="2">
    <location>
        <begin position="170"/>
        <end position="278"/>
    </location>
</feature>
<dbReference type="Pfam" id="PF00754">
    <property type="entry name" value="F5_F8_type_C"/>
    <property type="match status" value="1"/>
</dbReference>
<organism evidence="4 5">
    <name type="scientific">Zemynaea arenosa</name>
    <dbReference type="NCBI Taxonomy" id="2561931"/>
    <lineage>
        <taxon>Bacteria</taxon>
        <taxon>Pseudomonadati</taxon>
        <taxon>Pseudomonadota</taxon>
        <taxon>Betaproteobacteria</taxon>
        <taxon>Burkholderiales</taxon>
        <taxon>Oxalobacteraceae</taxon>
        <taxon>Telluria group</taxon>
        <taxon>Zemynaea</taxon>
    </lineage>
</organism>
<dbReference type="GO" id="GO:0008810">
    <property type="term" value="F:cellulase activity"/>
    <property type="evidence" value="ECO:0007669"/>
    <property type="project" value="InterPro"/>
</dbReference>
<gene>
    <name evidence="4" type="ORF">E4L96_10335</name>
</gene>
<dbReference type="EMBL" id="SPVF01000131">
    <property type="protein sequence ID" value="TFW20482.1"/>
    <property type="molecule type" value="Genomic_DNA"/>
</dbReference>
<dbReference type="GO" id="GO:0005975">
    <property type="term" value="P:carbohydrate metabolic process"/>
    <property type="evidence" value="ECO:0007669"/>
    <property type="project" value="InterPro"/>
</dbReference>
<comment type="caution">
    <text evidence="4">The sequence shown here is derived from an EMBL/GenBank/DDBJ whole genome shotgun (WGS) entry which is preliminary data.</text>
</comment>
<dbReference type="CDD" id="cd02850">
    <property type="entry name" value="E_set_Cellulase_N"/>
    <property type="match status" value="1"/>
</dbReference>
<evidence type="ECO:0000259" key="3">
    <source>
        <dbReference type="Pfam" id="PF25275"/>
    </source>
</evidence>
<evidence type="ECO:0000313" key="4">
    <source>
        <dbReference type="EMBL" id="TFW20482.1"/>
    </source>
</evidence>
<feature type="chain" id="PRO_5021448676" evidence="1">
    <location>
        <begin position="24"/>
        <end position="924"/>
    </location>
</feature>
<dbReference type="AlphaFoldDB" id="A0A4Y9SG63"/>
<protein>
    <submittedName>
        <fullName evidence="4">Uncharacterized protein</fullName>
    </submittedName>
</protein>
<dbReference type="InterPro" id="IPR004197">
    <property type="entry name" value="Cellulase_Ig-like"/>
</dbReference>
<dbReference type="CDD" id="cd14488">
    <property type="entry name" value="CBM6-CBM35-CBM36_like_2"/>
    <property type="match status" value="1"/>
</dbReference>
<dbReference type="Gene3D" id="2.60.120.260">
    <property type="entry name" value="Galactose-binding domain-like"/>
    <property type="match status" value="1"/>
</dbReference>
<accession>A0A4Y9SG63</accession>
<dbReference type="Proteomes" id="UP000298438">
    <property type="component" value="Unassembled WGS sequence"/>
</dbReference>
<dbReference type="InterPro" id="IPR013783">
    <property type="entry name" value="Ig-like_fold"/>
</dbReference>
<dbReference type="Gene3D" id="2.60.40.10">
    <property type="entry name" value="Immunoglobulins"/>
    <property type="match status" value="1"/>
</dbReference>
<sequence>MLTTTRRWLGCVALSLASFSACADDIIIDNGGAGFSVTGTWGASTFNAGYYGSDYLQDGTASADTGKAATWTPNIPTAGDYLVYMRWPAAANRPSAAPLEIRHATGTDTSKTVNQQTGGGGWVLVGQYTLAAGTSNYVRILATAPGYTIADAVKFEPVSSTNVAQGKPVTVDSTYSTYAGSNAVDGAISDESRWLSANTAGPHTLDVDLGSAATLICAHLHTGYGSTSAVANAKLQSWTGSAWTDIPGASVSGNTATDLQLLFSSPVTTSRVRLSSSDNGYVRVKELKLFNSALSGCPGLATDGQSSGTPRTDILINLSGYNINKPKRFTAPALADGTPFSIVKSGQTAVLFSGSISGGVGDFTAFNPADTGEYVIQAGGKTSYPFSIAPNWIERVSYQLAIDFMVDARCYLGTSNSCTNGLAWRDSHQFSFEVSTLVQMYMSNPSAYDRMPHQITYSFNSAYQTLGAPASNAPDIVKMIHWGVDRILKVNSTATGNHPLLKGELAAFLYAYPMMKQYISQADYQRVRDYAFGNWSDTGIGNISYYELSPAPSGNMLSVYSVYGSGKGQFPPGHSVMPNLMMYTVALREGRSDAQLYFDAAYNQAQWIITNLDWAAPETTKGQRMSEHKTMEGLAYFQRMYPQSAPAGLQAKIDAWAQTMIARSDNMWDFRKYSDSTWIIPSYNEPGNVLGFPAAALAAVQVLTDPATRQRLREIAFAQVDAGFGRNPLGRHFSYDGAREMEGVDVGWSTYLNGGAGQLMAVRGVIDGSPKEDAYPFNPAAAPGYTEGWVAFNTAWNASLAYMAQDDSSVTVYNAGFTAQPSTLTYGSFGVELKAPLNFNYTAAESGYVDLVSSNGDTERLQVTETGANTSAFRGTVSFSSAARSDGDGVLQVTSGGWFEVSYGAGNFRKTVRFQGSGSTFTRQ</sequence>
<evidence type="ECO:0000256" key="1">
    <source>
        <dbReference type="SAM" id="SignalP"/>
    </source>
</evidence>
<evidence type="ECO:0000313" key="5">
    <source>
        <dbReference type="Proteomes" id="UP000298438"/>
    </source>
</evidence>
<dbReference type="PROSITE" id="PS51257">
    <property type="entry name" value="PROKAR_LIPOPROTEIN"/>
    <property type="match status" value="1"/>
</dbReference>
<keyword evidence="1" id="KW-0732">Signal</keyword>
<dbReference type="InterPro" id="IPR008979">
    <property type="entry name" value="Galactose-bd-like_sf"/>
</dbReference>
<dbReference type="InterPro" id="IPR033803">
    <property type="entry name" value="CBD-like_Golvesin-Xly"/>
</dbReference>
<proteinExistence type="predicted"/>
<keyword evidence="5" id="KW-1185">Reference proteome</keyword>
<name>A0A4Y9SG63_9BURK</name>
<reference evidence="4 5" key="1">
    <citation type="submission" date="2019-03" db="EMBL/GenBank/DDBJ databases">
        <title>Draft Genome Sequence of Massilia arenosa sp. nov., a Novel Massilia Species Isolated from a Sandy-loam Maize Soil.</title>
        <authorList>
            <person name="Raths R."/>
            <person name="Peta V."/>
            <person name="Bucking H."/>
        </authorList>
    </citation>
    <scope>NUCLEOTIDE SEQUENCE [LARGE SCALE GENOMIC DNA]</scope>
    <source>
        <strain evidence="4 5">MC02</strain>
    </source>
</reference>
<feature type="signal peptide" evidence="1">
    <location>
        <begin position="1"/>
        <end position="23"/>
    </location>
</feature>
<dbReference type="SUPFAM" id="SSF49785">
    <property type="entry name" value="Galactose-binding domain-like"/>
    <property type="match status" value="1"/>
</dbReference>